<reference evidence="2" key="1">
    <citation type="submission" date="2022-11" db="EMBL/GenBank/DDBJ databases">
        <authorList>
            <person name="Somphong A."/>
            <person name="Phongsopitanun W."/>
        </authorList>
    </citation>
    <scope>NUCLEOTIDE SEQUENCE</scope>
    <source>
        <strain evidence="2">Pm04-4</strain>
    </source>
</reference>
<dbReference type="Proteomes" id="UP001151002">
    <property type="component" value="Unassembled WGS sequence"/>
</dbReference>
<evidence type="ECO:0000259" key="1">
    <source>
        <dbReference type="Pfam" id="PF20680"/>
    </source>
</evidence>
<evidence type="ECO:0000313" key="2">
    <source>
        <dbReference type="EMBL" id="MCY1141070.1"/>
    </source>
</evidence>
<accession>A0ABT4B5B2</accession>
<sequence length="172" mass="18352">MELLRSRGAAEVAHPGGTLLVHLIRVSEQLAAWGAPADVQAAGLCHAAYGTDGFRSSLLSLDERPTLAEVIGGDAEELVYLYGSCDRAATYPQLSTAARPVFRDRFTGLERTPGDDQVDAFVEITAANELDVFAHDPQLAARYGPELHELLAASRERLSAAAWAAVQHDLGG</sequence>
<proteinExistence type="predicted"/>
<keyword evidence="3" id="KW-1185">Reference proteome</keyword>
<name>A0ABT4B5B2_9ACTN</name>
<gene>
    <name evidence="2" type="ORF">OWR29_23985</name>
</gene>
<dbReference type="InterPro" id="IPR049202">
    <property type="entry name" value="DUF6817"/>
</dbReference>
<evidence type="ECO:0000313" key="3">
    <source>
        <dbReference type="Proteomes" id="UP001151002"/>
    </source>
</evidence>
<protein>
    <recommendedName>
        <fullName evidence="1">DUF6817 domain-containing protein</fullName>
    </recommendedName>
</protein>
<feature type="domain" description="DUF6817" evidence="1">
    <location>
        <begin position="3"/>
        <end position="87"/>
    </location>
</feature>
<organism evidence="2 3">
    <name type="scientific">Paractinoplanes pyxinae</name>
    <dbReference type="NCBI Taxonomy" id="2997416"/>
    <lineage>
        <taxon>Bacteria</taxon>
        <taxon>Bacillati</taxon>
        <taxon>Actinomycetota</taxon>
        <taxon>Actinomycetes</taxon>
        <taxon>Micromonosporales</taxon>
        <taxon>Micromonosporaceae</taxon>
        <taxon>Paractinoplanes</taxon>
    </lineage>
</organism>
<dbReference type="Pfam" id="PF20680">
    <property type="entry name" value="DUF6817"/>
    <property type="match status" value="1"/>
</dbReference>
<dbReference type="RefSeq" id="WP_267565439.1">
    <property type="nucleotide sequence ID" value="NZ_JAPNTZ010000008.1"/>
</dbReference>
<comment type="caution">
    <text evidence="2">The sequence shown here is derived from an EMBL/GenBank/DDBJ whole genome shotgun (WGS) entry which is preliminary data.</text>
</comment>
<dbReference type="EMBL" id="JAPNTZ010000008">
    <property type="protein sequence ID" value="MCY1141070.1"/>
    <property type="molecule type" value="Genomic_DNA"/>
</dbReference>